<dbReference type="PROSITE" id="PS51257">
    <property type="entry name" value="PROKAR_LIPOPROTEIN"/>
    <property type="match status" value="1"/>
</dbReference>
<name>A0ABR8R806_9BACI</name>
<keyword evidence="1" id="KW-0732">Signal</keyword>
<feature type="chain" id="PRO_5045047466" description="DUF2268 domain-containing protein" evidence="1">
    <location>
        <begin position="22"/>
        <end position="312"/>
    </location>
</feature>
<dbReference type="InterPro" id="IPR018728">
    <property type="entry name" value="DUF2268"/>
</dbReference>
<evidence type="ECO:0000259" key="2">
    <source>
        <dbReference type="Pfam" id="PF10026"/>
    </source>
</evidence>
<dbReference type="Proteomes" id="UP000640786">
    <property type="component" value="Unassembled WGS sequence"/>
</dbReference>
<organism evidence="3 4">
    <name type="scientific">Psychrobacillus faecigallinarum</name>
    <dbReference type="NCBI Taxonomy" id="2762235"/>
    <lineage>
        <taxon>Bacteria</taxon>
        <taxon>Bacillati</taxon>
        <taxon>Bacillota</taxon>
        <taxon>Bacilli</taxon>
        <taxon>Bacillales</taxon>
        <taxon>Bacillaceae</taxon>
        <taxon>Psychrobacillus</taxon>
    </lineage>
</organism>
<protein>
    <recommendedName>
        <fullName evidence="2">DUF2268 domain-containing protein</fullName>
    </recommendedName>
</protein>
<reference evidence="3 4" key="1">
    <citation type="submission" date="2020-08" db="EMBL/GenBank/DDBJ databases">
        <title>A Genomic Blueprint of the Chicken Gut Microbiome.</title>
        <authorList>
            <person name="Gilroy R."/>
            <person name="Ravi A."/>
            <person name="Getino M."/>
            <person name="Pursley I."/>
            <person name="Horton D.L."/>
            <person name="Alikhan N.-F."/>
            <person name="Baker D."/>
            <person name="Gharbi K."/>
            <person name="Hall N."/>
            <person name="Watson M."/>
            <person name="Adriaenssens E.M."/>
            <person name="Foster-Nyarko E."/>
            <person name="Jarju S."/>
            <person name="Secka A."/>
            <person name="Antonio M."/>
            <person name="Oren A."/>
            <person name="Chaudhuri R."/>
            <person name="La Ragione R.M."/>
            <person name="Hildebrand F."/>
            <person name="Pallen M.J."/>
        </authorList>
    </citation>
    <scope>NUCLEOTIDE SEQUENCE [LARGE SCALE GENOMIC DNA]</scope>
    <source>
        <strain evidence="3 4">Sa2BUA9</strain>
    </source>
</reference>
<gene>
    <name evidence="3" type="ORF">H9650_07400</name>
</gene>
<sequence>MNNLMKLVILICMFVIFSGCTEETVKPNNPTHENPILMEHNGQQFEIYTFFEEYENFVDKAEKEPSNIEALFNQEVKKAFAINSNHTVSLYEEIPAPKKLEQIREYLEKLKSNKQEINKWIQEALEESSDRLSGVDKTIYVFPSFVEEEASLKDLDYVAGGTFGKEHFYLKINPSFTELALKYTVAHEYHHTVAMESGDATTLLERCILEGKADTFAKIIYPQMEPVWQQPLSGYYEEQGWKVFKENLESEESEIWDFLFVGNHFKGIAKWTNYKIGYEIMRSFLEKNHDVSTEEWTKMSAQEILAKSKYVD</sequence>
<feature type="signal peptide" evidence="1">
    <location>
        <begin position="1"/>
        <end position="21"/>
    </location>
</feature>
<evidence type="ECO:0000313" key="4">
    <source>
        <dbReference type="Proteomes" id="UP000640786"/>
    </source>
</evidence>
<dbReference type="RefSeq" id="WP_191696893.1">
    <property type="nucleotide sequence ID" value="NZ_JACSQO010000002.1"/>
</dbReference>
<keyword evidence="4" id="KW-1185">Reference proteome</keyword>
<proteinExistence type="predicted"/>
<comment type="caution">
    <text evidence="3">The sequence shown here is derived from an EMBL/GenBank/DDBJ whole genome shotgun (WGS) entry which is preliminary data.</text>
</comment>
<feature type="domain" description="DUF2268" evidence="2">
    <location>
        <begin position="118"/>
        <end position="305"/>
    </location>
</feature>
<evidence type="ECO:0000256" key="1">
    <source>
        <dbReference type="SAM" id="SignalP"/>
    </source>
</evidence>
<dbReference type="EMBL" id="JACSQO010000002">
    <property type="protein sequence ID" value="MBD7943943.1"/>
    <property type="molecule type" value="Genomic_DNA"/>
</dbReference>
<dbReference type="Pfam" id="PF10026">
    <property type="entry name" value="DUF2268"/>
    <property type="match status" value="1"/>
</dbReference>
<accession>A0ABR8R806</accession>
<evidence type="ECO:0000313" key="3">
    <source>
        <dbReference type="EMBL" id="MBD7943943.1"/>
    </source>
</evidence>